<proteinExistence type="predicted"/>
<reference evidence="2 3" key="1">
    <citation type="submission" date="2019-06" db="EMBL/GenBank/DDBJ databases">
        <title>Whole genome shotgun sequence of Streptomyces cacaoi subsp. cacaoi NBRC 12748.</title>
        <authorList>
            <person name="Hosoyama A."/>
            <person name="Uohara A."/>
            <person name="Ohji S."/>
            <person name="Ichikawa N."/>
        </authorList>
    </citation>
    <scope>NUCLEOTIDE SEQUENCE [LARGE SCALE GENOMIC DNA]</scope>
    <source>
        <strain evidence="2 3">NBRC 12748</strain>
    </source>
</reference>
<feature type="compositionally biased region" description="Acidic residues" evidence="1">
    <location>
        <begin position="302"/>
        <end position="312"/>
    </location>
</feature>
<feature type="compositionally biased region" description="Basic residues" evidence="1">
    <location>
        <begin position="277"/>
        <end position="286"/>
    </location>
</feature>
<feature type="compositionally biased region" description="Gly residues" evidence="1">
    <location>
        <begin position="115"/>
        <end position="126"/>
    </location>
</feature>
<evidence type="ECO:0000313" key="3">
    <source>
        <dbReference type="Proteomes" id="UP000319210"/>
    </source>
</evidence>
<feature type="region of interest" description="Disordered" evidence="1">
    <location>
        <begin position="1"/>
        <end position="404"/>
    </location>
</feature>
<sequence>MPPPDPSEPATATRDRPAPLPPPDRRPSAPAPRPGQQGQRRRREEGAAAHHDRHRQRGGVPGRAGQRSGGGAEHELGAAEETGGGPRGVGAQVEDEGRRGGQDHPEAGRQTEQTGPGGREAAGTGGVQRHQGARGGQGDGRTGGEQRAEAHPPGQPAEQHTGQHGTGGVHREDETVAGGRQAEAVAEDERRAGDVGEQRAESAPHDEQPADEPAPPQQSGRRTERGPHTAGHAPLGGQRLGNPRADRGPQRQPGGGQRAEHQAPGADTEDGAPGDRRQHRRRHRDHAQRGEPAGRVDAGEPVADDGPSDDEPGTGGAALQQPGGLEHGQGPGERADRGEHGEQPAAHQEQPAPSHRVADRTEYELTGRDPHEAGGERELHGCARGVERGDDLREGGRVHVGGER</sequence>
<keyword evidence="3" id="KW-1185">Reference proteome</keyword>
<organism evidence="2 3">
    <name type="scientific">Streptomyces cacaoi</name>
    <dbReference type="NCBI Taxonomy" id="1898"/>
    <lineage>
        <taxon>Bacteria</taxon>
        <taxon>Bacillati</taxon>
        <taxon>Actinomycetota</taxon>
        <taxon>Actinomycetes</taxon>
        <taxon>Kitasatosporales</taxon>
        <taxon>Streptomycetaceae</taxon>
        <taxon>Streptomyces</taxon>
    </lineage>
</organism>
<dbReference type="Proteomes" id="UP000319210">
    <property type="component" value="Unassembled WGS sequence"/>
</dbReference>
<accession>A0A4Y3QQW8</accession>
<protein>
    <submittedName>
        <fullName evidence="2">Uncharacterized protein</fullName>
    </submittedName>
</protein>
<feature type="compositionally biased region" description="Basic and acidic residues" evidence="1">
    <location>
        <begin position="187"/>
        <end position="208"/>
    </location>
</feature>
<name>A0A4Y3QQW8_STRCI</name>
<gene>
    <name evidence="2" type="ORF">SCA03_02460</name>
</gene>
<dbReference type="AlphaFoldDB" id="A0A4Y3QQW8"/>
<feature type="compositionally biased region" description="Basic and acidic residues" evidence="1">
    <location>
        <begin position="333"/>
        <end position="342"/>
    </location>
</feature>
<evidence type="ECO:0000313" key="2">
    <source>
        <dbReference type="EMBL" id="GEB47695.1"/>
    </source>
</evidence>
<dbReference type="EMBL" id="BJMM01000002">
    <property type="protein sequence ID" value="GEB47695.1"/>
    <property type="molecule type" value="Genomic_DNA"/>
</dbReference>
<feature type="compositionally biased region" description="Basic and acidic residues" evidence="1">
    <location>
        <begin position="356"/>
        <end position="404"/>
    </location>
</feature>
<feature type="compositionally biased region" description="Gly residues" evidence="1">
    <location>
        <begin position="59"/>
        <end position="71"/>
    </location>
</feature>
<feature type="compositionally biased region" description="Basic and acidic residues" evidence="1">
    <location>
        <begin position="13"/>
        <end position="27"/>
    </location>
</feature>
<feature type="compositionally biased region" description="Basic and acidic residues" evidence="1">
    <location>
        <begin position="287"/>
        <end position="298"/>
    </location>
</feature>
<evidence type="ECO:0000256" key="1">
    <source>
        <dbReference type="SAM" id="MobiDB-lite"/>
    </source>
</evidence>
<feature type="compositionally biased region" description="Basic and acidic residues" evidence="1">
    <location>
        <begin position="95"/>
        <end position="109"/>
    </location>
</feature>
<comment type="caution">
    <text evidence="2">The sequence shown here is derived from an EMBL/GenBank/DDBJ whole genome shotgun (WGS) entry which is preliminary data.</text>
</comment>